<evidence type="ECO:0000313" key="2">
    <source>
        <dbReference type="Proteomes" id="UP000596252"/>
    </source>
</evidence>
<sequence>MMDQLALTWELEETKHRQKSKPRLGVMINGVRLTEIISQFEQQQGIGEFNDVFLHESDVQEYSLFNWLKSLEEGDVRIILLGCSCGQVECSFFYANVCNRDGWVYWQFDGWPKRDYSEFPSFWFNASEYQQVIEDALLHHQ</sequence>
<reference evidence="1 2" key="1">
    <citation type="journal article" date="2012" name="Antonie Van Leeuwenhoek">
        <title>Shewanella litorisediminis sp. nov., a gammaproteobacterium isolated from a tidal flat sediment.</title>
        <authorList>
            <person name="Lee M.H."/>
            <person name="Yoon J.H."/>
        </authorList>
    </citation>
    <scope>NUCLEOTIDE SEQUENCE [LARGE SCALE GENOMIC DNA]</scope>
    <source>
        <strain evidence="1 2">SMK1-12</strain>
    </source>
</reference>
<accession>A0ABX7G5G8</accession>
<organism evidence="1 2">
    <name type="scientific">Shewanella litorisediminis</name>
    <dbReference type="NCBI Taxonomy" id="1173586"/>
    <lineage>
        <taxon>Bacteria</taxon>
        <taxon>Pseudomonadati</taxon>
        <taxon>Pseudomonadota</taxon>
        <taxon>Gammaproteobacteria</taxon>
        <taxon>Alteromonadales</taxon>
        <taxon>Shewanellaceae</taxon>
        <taxon>Shewanella</taxon>
    </lineage>
</organism>
<keyword evidence="2" id="KW-1185">Reference proteome</keyword>
<name>A0ABX7G5G8_9GAMM</name>
<gene>
    <name evidence="1" type="ORF">JQC75_03555</name>
</gene>
<dbReference type="RefSeq" id="WP_203326114.1">
    <property type="nucleotide sequence ID" value="NZ_CP069213.1"/>
</dbReference>
<dbReference type="EMBL" id="CP069213">
    <property type="protein sequence ID" value="QRH02512.1"/>
    <property type="molecule type" value="Genomic_DNA"/>
</dbReference>
<proteinExistence type="predicted"/>
<dbReference type="Proteomes" id="UP000596252">
    <property type="component" value="Chromosome"/>
</dbReference>
<evidence type="ECO:0000313" key="1">
    <source>
        <dbReference type="EMBL" id="QRH02512.1"/>
    </source>
</evidence>
<protein>
    <submittedName>
        <fullName evidence="1">Uncharacterized protein</fullName>
    </submittedName>
</protein>